<evidence type="ECO:0000256" key="1">
    <source>
        <dbReference type="SAM" id="Phobius"/>
    </source>
</evidence>
<keyword evidence="3" id="KW-1185">Reference proteome</keyword>
<feature type="transmembrane region" description="Helical" evidence="1">
    <location>
        <begin position="55"/>
        <end position="78"/>
    </location>
</feature>
<keyword evidence="1" id="KW-0472">Membrane</keyword>
<name>A0A654LX47_9ARCH</name>
<accession>A0A654LX47</accession>
<keyword evidence="1" id="KW-0812">Transmembrane</keyword>
<dbReference type="EMBL" id="CP012850">
    <property type="protein sequence ID" value="ALI34903.1"/>
    <property type="molecule type" value="Genomic_DNA"/>
</dbReference>
<reference evidence="3" key="1">
    <citation type="submission" date="2015-10" db="EMBL/GenBank/DDBJ databases">
        <title>Niche specialization of a soil ammonia-oxidizing archaeon, Candidatus Nitrosocosmicus oleophilus.</title>
        <authorList>
            <person name="Jung M.-Y."/>
            <person name="Rhee S.-K."/>
        </authorList>
    </citation>
    <scope>NUCLEOTIDE SEQUENCE [LARGE SCALE GENOMIC DNA]</scope>
    <source>
        <strain evidence="3">MY3</strain>
    </source>
</reference>
<feature type="transmembrane region" description="Helical" evidence="1">
    <location>
        <begin position="16"/>
        <end position="35"/>
    </location>
</feature>
<dbReference type="OrthoDB" id="12097at2157"/>
<dbReference type="KEGG" id="taa:NMY3_00694"/>
<feature type="transmembrane region" description="Helical" evidence="1">
    <location>
        <begin position="133"/>
        <end position="150"/>
    </location>
</feature>
<organism evidence="2 3">
    <name type="scientific">Candidatus Nitrosocosmicus oleophilus</name>
    <dbReference type="NCBI Taxonomy" id="1353260"/>
    <lineage>
        <taxon>Archaea</taxon>
        <taxon>Nitrososphaerota</taxon>
        <taxon>Nitrososphaeria</taxon>
        <taxon>Nitrososphaerales</taxon>
        <taxon>Nitrososphaeraceae</taxon>
        <taxon>Candidatus Nitrosocosmicus</taxon>
    </lineage>
</organism>
<dbReference type="AlphaFoldDB" id="A0A654LX47"/>
<proteinExistence type="predicted"/>
<sequence length="171" mass="18744">MTGLLAFKIVYSSNPILYIAITILVFISFWIFFNIFDELLFFSPILYFYLPDDAIVGFVFTNIIALLLGIVVSMNIYLIKNLKLKIGKSLISGSFLGIVTSACASCSSIGFIIISTFGGAGMVATAFLTNYQIPLRVLSIGIMIYALYAINKKITGSCIVDKDDSNDKVKS</sequence>
<evidence type="ECO:0000313" key="2">
    <source>
        <dbReference type="EMBL" id="ALI34903.1"/>
    </source>
</evidence>
<protein>
    <submittedName>
        <fullName evidence="2">Uncharacterized protein</fullName>
    </submittedName>
</protein>
<feature type="transmembrane region" description="Helical" evidence="1">
    <location>
        <begin position="90"/>
        <end position="113"/>
    </location>
</feature>
<gene>
    <name evidence="2" type="ORF">NMY3_00694</name>
</gene>
<keyword evidence="1" id="KW-1133">Transmembrane helix</keyword>
<evidence type="ECO:0000313" key="3">
    <source>
        <dbReference type="Proteomes" id="UP000058925"/>
    </source>
</evidence>
<dbReference type="Proteomes" id="UP000058925">
    <property type="component" value="Chromosome"/>
</dbReference>